<accession>E9CPW5</accession>
<evidence type="ECO:0000313" key="2">
    <source>
        <dbReference type="EMBL" id="EFW11521.1"/>
    </source>
</evidence>
<dbReference type="EMBL" id="GL636126">
    <property type="protein sequence ID" value="EFW11521.1"/>
    <property type="molecule type" value="Genomic_DNA"/>
</dbReference>
<keyword evidence="1" id="KW-0472">Membrane</keyword>
<keyword evidence="1" id="KW-1133">Transmembrane helix</keyword>
<proteinExistence type="predicted"/>
<feature type="transmembrane region" description="Helical" evidence="1">
    <location>
        <begin position="6"/>
        <end position="27"/>
    </location>
</feature>
<feature type="transmembrane region" description="Helical" evidence="1">
    <location>
        <begin position="34"/>
        <end position="54"/>
    </location>
</feature>
<protein>
    <submittedName>
        <fullName evidence="2">Uncharacterized protein</fullName>
    </submittedName>
</protein>
<feature type="transmembrane region" description="Helical" evidence="1">
    <location>
        <begin position="60"/>
        <end position="77"/>
    </location>
</feature>
<keyword evidence="3" id="KW-1185">Reference proteome</keyword>
<name>E9CPW5_9GAMM</name>
<keyword evidence="1" id="KW-0812">Transmembrane</keyword>
<sequence length="95" mass="10641">MGQEALFTGTFNPPSLFILLIPVTIGITRHPVFITAKAFVTFFHPLLGCVVMLGTEWLPVLFIPETFLCCLNFFCCLSKVKTVRYNVVNDGSRIN</sequence>
<gene>
    <name evidence="2" type="ORF">SSYM_2617</name>
</gene>
<dbReference type="HOGENOM" id="CLU_2371199_0_0_6"/>
<organism evidence="2 3">
    <name type="scientific">Serratia symbiotica str. Tucson</name>
    <dbReference type="NCBI Taxonomy" id="914128"/>
    <lineage>
        <taxon>Bacteria</taxon>
        <taxon>Pseudomonadati</taxon>
        <taxon>Pseudomonadota</taxon>
        <taxon>Gammaproteobacteria</taxon>
        <taxon>Enterobacterales</taxon>
        <taxon>Yersiniaceae</taxon>
        <taxon>Serratia</taxon>
        <taxon>Serratia symbiotica</taxon>
    </lineage>
</organism>
<dbReference type="Proteomes" id="UP000013568">
    <property type="component" value="Unassembled WGS sequence"/>
</dbReference>
<evidence type="ECO:0000313" key="3">
    <source>
        <dbReference type="Proteomes" id="UP000013568"/>
    </source>
</evidence>
<reference evidence="3" key="1">
    <citation type="journal article" date="2011" name="Genome Biol. Evol.">
        <title>Massive genomic decay in Serratia symbiotica, a recently evolved symbiont of aphids.</title>
        <authorList>
            <person name="Burke G.R."/>
            <person name="Moran N.A."/>
        </authorList>
    </citation>
    <scope>NUCLEOTIDE SEQUENCE [LARGE SCALE GENOMIC DNA]</scope>
    <source>
        <strain evidence="3">Tucson</strain>
    </source>
</reference>
<evidence type="ECO:0000256" key="1">
    <source>
        <dbReference type="SAM" id="Phobius"/>
    </source>
</evidence>
<dbReference type="AlphaFoldDB" id="E9CPW5"/>